<dbReference type="Gene3D" id="3.30.750.80">
    <property type="entry name" value="RNA methyltransferase domain (HRMD) like"/>
    <property type="match status" value="1"/>
</dbReference>
<evidence type="ECO:0000313" key="5">
    <source>
        <dbReference type="EMBL" id="TCJ12696.1"/>
    </source>
</evidence>
<protein>
    <submittedName>
        <fullName evidence="5">SAM-dependent methyltransferase</fullName>
    </submittedName>
</protein>
<dbReference type="Gene3D" id="3.40.50.150">
    <property type="entry name" value="Vaccinia Virus protein VP39"/>
    <property type="match status" value="1"/>
</dbReference>
<keyword evidence="3" id="KW-0949">S-adenosyl-L-methionine</keyword>
<reference evidence="5 6" key="1">
    <citation type="submission" date="2019-03" db="EMBL/GenBank/DDBJ databases">
        <authorList>
            <person name="Kim M.K.M."/>
        </authorList>
    </citation>
    <scope>NUCLEOTIDE SEQUENCE [LARGE SCALE GENOMIC DNA]</scope>
    <source>
        <strain evidence="5 6">17J68-12</strain>
    </source>
</reference>
<evidence type="ECO:0000256" key="2">
    <source>
        <dbReference type="ARBA" id="ARBA00022679"/>
    </source>
</evidence>
<dbReference type="GO" id="GO:0032259">
    <property type="term" value="P:methylation"/>
    <property type="evidence" value="ECO:0007669"/>
    <property type="project" value="UniProtKB-KW"/>
</dbReference>
<evidence type="ECO:0000313" key="6">
    <source>
        <dbReference type="Proteomes" id="UP000295334"/>
    </source>
</evidence>
<dbReference type="SUPFAM" id="SSF53335">
    <property type="entry name" value="S-adenosyl-L-methionine-dependent methyltransferases"/>
    <property type="match status" value="1"/>
</dbReference>
<evidence type="ECO:0000256" key="1">
    <source>
        <dbReference type="ARBA" id="ARBA00022603"/>
    </source>
</evidence>
<keyword evidence="2 5" id="KW-0808">Transferase</keyword>
<dbReference type="Pfam" id="PF10672">
    <property type="entry name" value="Methyltrans_SAM"/>
    <property type="match status" value="1"/>
</dbReference>
<evidence type="ECO:0000259" key="4">
    <source>
        <dbReference type="Pfam" id="PF10672"/>
    </source>
</evidence>
<feature type="domain" description="S-adenosylmethionine-dependent methyltransferase" evidence="4">
    <location>
        <begin position="109"/>
        <end position="267"/>
    </location>
</feature>
<accession>A0A4V6NAX6</accession>
<dbReference type="CDD" id="cd02440">
    <property type="entry name" value="AdoMet_MTases"/>
    <property type="match status" value="1"/>
</dbReference>
<comment type="caution">
    <text evidence="5">The sequence shown here is derived from an EMBL/GenBank/DDBJ whole genome shotgun (WGS) entry which is preliminary data.</text>
</comment>
<dbReference type="OrthoDB" id="9805492at2"/>
<dbReference type="InterPro" id="IPR019614">
    <property type="entry name" value="SAM-dep_methyl-trfase"/>
</dbReference>
<dbReference type="Proteomes" id="UP000295334">
    <property type="component" value="Unassembled WGS sequence"/>
</dbReference>
<organism evidence="5 6">
    <name type="scientific">Flaviaesturariibacter flavus</name>
    <dbReference type="NCBI Taxonomy" id="2502780"/>
    <lineage>
        <taxon>Bacteria</taxon>
        <taxon>Pseudomonadati</taxon>
        <taxon>Bacteroidota</taxon>
        <taxon>Chitinophagia</taxon>
        <taxon>Chitinophagales</taxon>
        <taxon>Chitinophagaceae</taxon>
        <taxon>Flaviaestuariibacter</taxon>
    </lineage>
</organism>
<dbReference type="InterPro" id="IPR029063">
    <property type="entry name" value="SAM-dependent_MTases_sf"/>
</dbReference>
<gene>
    <name evidence="5" type="ORF">EPD60_15085</name>
</gene>
<dbReference type="PANTHER" id="PTHR43042:SF3">
    <property type="entry name" value="RIBOSOMAL RNA LARGE SUBUNIT METHYLTRANSFERASE YWBD-RELATED"/>
    <property type="match status" value="1"/>
</dbReference>
<evidence type="ECO:0000256" key="3">
    <source>
        <dbReference type="ARBA" id="ARBA00022691"/>
    </source>
</evidence>
<dbReference type="PANTHER" id="PTHR43042">
    <property type="entry name" value="SAM-DEPENDENT METHYLTRANSFERASE"/>
    <property type="match status" value="1"/>
</dbReference>
<dbReference type="EMBL" id="SJZI01000050">
    <property type="protein sequence ID" value="TCJ12696.1"/>
    <property type="molecule type" value="Genomic_DNA"/>
</dbReference>
<proteinExistence type="predicted"/>
<dbReference type="AlphaFoldDB" id="A0A4V6NAX6"/>
<name>A0A4V6NAX6_9BACT</name>
<keyword evidence="1 5" id="KW-0489">Methyltransferase</keyword>
<keyword evidence="6" id="KW-1185">Reference proteome</keyword>
<sequence>MFRNRLQKVYRHIGKQAARQGVSCYRIYDHDLPEAPFIIERYGDQLYVSEYKRRHGFDDAAHTGWLQSCLEVMHDITGVPVENIWVKTRQRKEGRQGQYQKLDERKSEFVVQEGGLSFIVNLSDYLDTGLFLDHRSTRGLVRERAAGKDVLNLFCYTGSFSVYALAGGARRVHSVDLSKTYLAWTGRNVALNFPDAGAAHEAIHADALRFLRDGTPESYDLIVLDPPTFSNSKRMDDILDVQRDHVAMINDCLRLLRPGGMLYFSTNYTRFELDAEHIKGATVLRDITKATTPFDFAGKLNRYCFYFEK</sequence>
<dbReference type="GO" id="GO:0008168">
    <property type="term" value="F:methyltransferase activity"/>
    <property type="evidence" value="ECO:0007669"/>
    <property type="project" value="UniProtKB-KW"/>
</dbReference>